<reference evidence="12" key="2">
    <citation type="submission" date="2025-09" db="UniProtKB">
        <authorList>
            <consortium name="Ensembl"/>
        </authorList>
    </citation>
    <scope>IDENTIFICATION</scope>
</reference>
<dbReference type="PANTHER" id="PTHR32222:SF1">
    <property type="entry name" value="CENTROMERE PROTEIN U"/>
    <property type="match status" value="1"/>
</dbReference>
<proteinExistence type="inferred from homology"/>
<sequence length="279" mass="31679">GFGVFFEVNLLFISQKALNTAQTPAKKKQRPSEARSSEARSSEARSSEARSSEARSSEDKSSENKSSEDRSSENTADPSVASSCSVEVWCPKELKRSPRDITELDVVLAEFEKIAANYRQRIESNVCRKAINSFCSAFKDQITDLITEIQELKNMKKKNAKVITDIKKKRQRLLQLREEQIGAERQLMQLQREYAEVQEKKSSLRQATELLTDLKDLQQECLNYREENPKEKVVYGSASLPALLVESRGILGAERHFQNINKKLEKALAAQRGKSPKKH</sequence>
<reference evidence="12" key="1">
    <citation type="submission" date="2025-08" db="UniProtKB">
        <authorList>
            <consortium name="Ensembl"/>
        </authorList>
    </citation>
    <scope>IDENTIFICATION</scope>
</reference>
<dbReference type="Pfam" id="PF13097">
    <property type="entry name" value="CENP-U"/>
    <property type="match status" value="1"/>
</dbReference>
<accession>A0A8C3JCW2</accession>
<keyword evidence="6 10" id="KW-0175">Coiled coil</keyword>
<evidence type="ECO:0000256" key="7">
    <source>
        <dbReference type="ARBA" id="ARBA00023242"/>
    </source>
</evidence>
<evidence type="ECO:0000256" key="10">
    <source>
        <dbReference type="SAM" id="Coils"/>
    </source>
</evidence>
<evidence type="ECO:0000256" key="5">
    <source>
        <dbReference type="ARBA" id="ARBA00022454"/>
    </source>
</evidence>
<keyword evidence="7" id="KW-0539">Nucleus</keyword>
<dbReference type="GO" id="GO:0000775">
    <property type="term" value="C:chromosome, centromeric region"/>
    <property type="evidence" value="ECO:0007669"/>
    <property type="project" value="UniProtKB-SubCell"/>
</dbReference>
<dbReference type="Proteomes" id="UP000694419">
    <property type="component" value="Unplaced"/>
</dbReference>
<protein>
    <recommendedName>
        <fullName evidence="4">Centromere protein U</fullName>
    </recommendedName>
    <alternativeName>
        <fullName evidence="9">MLF1-interacting protein</fullName>
    </alternativeName>
</protein>
<feature type="compositionally biased region" description="Basic and acidic residues" evidence="11">
    <location>
        <begin position="30"/>
        <end position="72"/>
    </location>
</feature>
<evidence type="ECO:0000256" key="1">
    <source>
        <dbReference type="ARBA" id="ARBA00004123"/>
    </source>
</evidence>
<comment type="subcellular location">
    <subcellularLocation>
        <location evidence="2">Chromosome</location>
        <location evidence="2">Centromere</location>
    </subcellularLocation>
    <subcellularLocation>
        <location evidence="1">Nucleus</location>
    </subcellularLocation>
</comment>
<dbReference type="GO" id="GO:0005634">
    <property type="term" value="C:nucleus"/>
    <property type="evidence" value="ECO:0007669"/>
    <property type="project" value="UniProtKB-SubCell"/>
</dbReference>
<keyword evidence="8" id="KW-0137">Centromere</keyword>
<evidence type="ECO:0000256" key="9">
    <source>
        <dbReference type="ARBA" id="ARBA00031456"/>
    </source>
</evidence>
<keyword evidence="13" id="KW-1185">Reference proteome</keyword>
<evidence type="ECO:0000256" key="6">
    <source>
        <dbReference type="ARBA" id="ARBA00023054"/>
    </source>
</evidence>
<organism evidence="12 13">
    <name type="scientific">Calidris pygmaea</name>
    <name type="common">Spoon-billed sandpiper</name>
    <dbReference type="NCBI Taxonomy" id="425635"/>
    <lineage>
        <taxon>Eukaryota</taxon>
        <taxon>Metazoa</taxon>
        <taxon>Chordata</taxon>
        <taxon>Craniata</taxon>
        <taxon>Vertebrata</taxon>
        <taxon>Euteleostomi</taxon>
        <taxon>Archelosauria</taxon>
        <taxon>Archosauria</taxon>
        <taxon>Dinosauria</taxon>
        <taxon>Saurischia</taxon>
        <taxon>Theropoda</taxon>
        <taxon>Coelurosauria</taxon>
        <taxon>Aves</taxon>
        <taxon>Neognathae</taxon>
        <taxon>Neoaves</taxon>
        <taxon>Charadriiformes</taxon>
        <taxon>Scolopacidae</taxon>
        <taxon>Calidris</taxon>
    </lineage>
</organism>
<dbReference type="InterPro" id="IPR025214">
    <property type="entry name" value="CENP-U"/>
</dbReference>
<name>A0A8C3JCW2_9CHAR</name>
<dbReference type="PANTHER" id="PTHR32222">
    <property type="entry name" value="CENTROMERE PROTEIN U"/>
    <property type="match status" value="1"/>
</dbReference>
<dbReference type="Ensembl" id="ENSCPGT00000006212.1">
    <property type="protein sequence ID" value="ENSCPGP00000005636.1"/>
    <property type="gene ID" value="ENSCPGG00000004071.1"/>
</dbReference>
<evidence type="ECO:0000256" key="3">
    <source>
        <dbReference type="ARBA" id="ARBA00010440"/>
    </source>
</evidence>
<evidence type="ECO:0000256" key="2">
    <source>
        <dbReference type="ARBA" id="ARBA00004584"/>
    </source>
</evidence>
<evidence type="ECO:0000256" key="11">
    <source>
        <dbReference type="SAM" id="MobiDB-lite"/>
    </source>
</evidence>
<feature type="coiled-coil region" evidence="10">
    <location>
        <begin position="135"/>
        <end position="227"/>
    </location>
</feature>
<evidence type="ECO:0000313" key="12">
    <source>
        <dbReference type="Ensembl" id="ENSCPGP00000005636.1"/>
    </source>
</evidence>
<evidence type="ECO:0000313" key="13">
    <source>
        <dbReference type="Proteomes" id="UP000694419"/>
    </source>
</evidence>
<evidence type="ECO:0000256" key="8">
    <source>
        <dbReference type="ARBA" id="ARBA00023328"/>
    </source>
</evidence>
<dbReference type="AlphaFoldDB" id="A0A8C3JCW2"/>
<comment type="similarity">
    <text evidence="3">Belongs to the CENP-U/AME1 family.</text>
</comment>
<evidence type="ECO:0000256" key="4">
    <source>
        <dbReference type="ARBA" id="ARBA00016402"/>
    </source>
</evidence>
<feature type="region of interest" description="Disordered" evidence="11">
    <location>
        <begin position="19"/>
        <end position="79"/>
    </location>
</feature>
<keyword evidence="5" id="KW-0158">Chromosome</keyword>